<organism evidence="1 2">
    <name type="scientific">Tricholomella constricta</name>
    <dbReference type="NCBI Taxonomy" id="117010"/>
    <lineage>
        <taxon>Eukaryota</taxon>
        <taxon>Fungi</taxon>
        <taxon>Dikarya</taxon>
        <taxon>Basidiomycota</taxon>
        <taxon>Agaricomycotina</taxon>
        <taxon>Agaricomycetes</taxon>
        <taxon>Agaricomycetidae</taxon>
        <taxon>Agaricales</taxon>
        <taxon>Tricholomatineae</taxon>
        <taxon>Lyophyllaceae</taxon>
        <taxon>Tricholomella</taxon>
    </lineage>
</organism>
<accession>A0A8H5H6K6</accession>
<dbReference type="InterPro" id="IPR029058">
    <property type="entry name" value="AB_hydrolase_fold"/>
</dbReference>
<reference evidence="1 2" key="1">
    <citation type="journal article" date="2020" name="ISME J.">
        <title>Uncovering the hidden diversity of litter-decomposition mechanisms in mushroom-forming fungi.</title>
        <authorList>
            <person name="Floudas D."/>
            <person name="Bentzer J."/>
            <person name="Ahren D."/>
            <person name="Johansson T."/>
            <person name="Persson P."/>
            <person name="Tunlid A."/>
        </authorList>
    </citation>
    <scope>NUCLEOTIDE SEQUENCE [LARGE SCALE GENOMIC DNA]</scope>
    <source>
        <strain evidence="1 2">CBS 661.87</strain>
    </source>
</reference>
<dbReference type="EMBL" id="JAACJP010000023">
    <property type="protein sequence ID" value="KAF5377560.1"/>
    <property type="molecule type" value="Genomic_DNA"/>
</dbReference>
<proteinExistence type="predicted"/>
<comment type="caution">
    <text evidence="1">The sequence shown here is derived from an EMBL/GenBank/DDBJ whole genome shotgun (WGS) entry which is preliminary data.</text>
</comment>
<dbReference type="AlphaFoldDB" id="A0A8H5H6K6"/>
<evidence type="ECO:0000313" key="1">
    <source>
        <dbReference type="EMBL" id="KAF5377560.1"/>
    </source>
</evidence>
<gene>
    <name evidence="1" type="ORF">D9615_005263</name>
</gene>
<dbReference type="Gene3D" id="3.40.50.1820">
    <property type="entry name" value="alpha/beta hydrolase"/>
    <property type="match status" value="1"/>
</dbReference>
<keyword evidence="2" id="KW-1185">Reference proteome</keyword>
<dbReference type="SUPFAM" id="SSF53474">
    <property type="entry name" value="alpha/beta-Hydrolases"/>
    <property type="match status" value="1"/>
</dbReference>
<name>A0A8H5H6K6_9AGAR</name>
<evidence type="ECO:0000313" key="2">
    <source>
        <dbReference type="Proteomes" id="UP000565441"/>
    </source>
</evidence>
<dbReference type="Proteomes" id="UP000565441">
    <property type="component" value="Unassembled WGS sequence"/>
</dbReference>
<dbReference type="OrthoDB" id="3365310at2759"/>
<sequence length="212" mass="23216">MMLSSKLTRRFWQSSRVYSTIVRSPPRSAPREVPTPLVFVSAKDWDVTSSNGATYLSSMLAEKGYTCLQIDLALPAGPITDSAKLMRHFESRLGQEIRLSTMPFPPVIFARSSACLIAQTYISSHPASGLCLISPPLSNASVPKSQLPTDLPEFNFEPKFPIGIVATAKELELFRANHRLGDDPVVDTISVPNVEGSEALVAIDKWLDELGI</sequence>
<protein>
    <submittedName>
        <fullName evidence="1">Uncharacterized protein</fullName>
    </submittedName>
</protein>